<comment type="caution">
    <text evidence="1">The sequence shown here is derived from an EMBL/GenBank/DDBJ whole genome shotgun (WGS) entry which is preliminary data.</text>
</comment>
<reference evidence="1" key="1">
    <citation type="submission" date="2023-07" db="EMBL/GenBank/DDBJ databases">
        <title>Genome content predicts the carbon catabolic preferences of heterotrophic bacteria.</title>
        <authorList>
            <person name="Gralka M."/>
        </authorList>
    </citation>
    <scope>NUCLEOTIDE SEQUENCE</scope>
    <source>
        <strain evidence="1">6E02</strain>
    </source>
</reference>
<evidence type="ECO:0000313" key="1">
    <source>
        <dbReference type="EMBL" id="MDP2504063.1"/>
    </source>
</evidence>
<gene>
    <name evidence="1" type="ORF">Q8W42_25640</name>
</gene>
<dbReference type="Proteomes" id="UP001177935">
    <property type="component" value="Unassembled WGS sequence"/>
</dbReference>
<protein>
    <submittedName>
        <fullName evidence="1">Uncharacterized protein</fullName>
    </submittedName>
</protein>
<proteinExistence type="predicted"/>
<dbReference type="RefSeq" id="WP_017084815.1">
    <property type="nucleotide sequence ID" value="NZ_CAWNUH010000030.1"/>
</dbReference>
<organism evidence="1 2">
    <name type="scientific">Vibrio splendidus</name>
    <dbReference type="NCBI Taxonomy" id="29497"/>
    <lineage>
        <taxon>Bacteria</taxon>
        <taxon>Pseudomonadati</taxon>
        <taxon>Pseudomonadota</taxon>
        <taxon>Gammaproteobacteria</taxon>
        <taxon>Vibrionales</taxon>
        <taxon>Vibrionaceae</taxon>
        <taxon>Vibrio</taxon>
    </lineage>
</organism>
<name>A0AB35N5U6_VIBSP</name>
<accession>A0AB35N5U6</accession>
<evidence type="ECO:0000313" key="2">
    <source>
        <dbReference type="Proteomes" id="UP001177935"/>
    </source>
</evidence>
<dbReference type="EMBL" id="JAUYVL010000039">
    <property type="protein sequence ID" value="MDP2504063.1"/>
    <property type="molecule type" value="Genomic_DNA"/>
</dbReference>
<sequence length="141" mass="15587">MINVYNPFNNSRLGGEGLSIADNRQISFARTDIENNIYSVEFPLQSSELSLVILKIAPLNPSSLSSFRHYLRYSITALTDDNRILRVQQATYTLGFSNARTSPIHTIVAPKGTTKIKVEMGSGFDVSVTKHGEVSFNESTS</sequence>
<dbReference type="AlphaFoldDB" id="A0AB35N5U6"/>